<protein>
    <recommendedName>
        <fullName evidence="3">Secreted protein</fullName>
    </recommendedName>
</protein>
<sequence length="98" mass="10846">MCAYIYIWALFSSATYNRPSSGRAAASFNTCKELIGGRFRLFAVEDFNNYCAIHHPCSQGRDRDSCAPLASLSMQTAAAISERNMRASWEMLMGYSAG</sequence>
<evidence type="ECO:0000313" key="2">
    <source>
        <dbReference type="Proteomes" id="UP001054837"/>
    </source>
</evidence>
<dbReference type="Proteomes" id="UP001054837">
    <property type="component" value="Unassembled WGS sequence"/>
</dbReference>
<gene>
    <name evidence="1" type="ORF">CDAR_208751</name>
</gene>
<accession>A0AAV4VQ74</accession>
<keyword evidence="2" id="KW-1185">Reference proteome</keyword>
<dbReference type="AlphaFoldDB" id="A0AAV4VQ74"/>
<evidence type="ECO:0008006" key="3">
    <source>
        <dbReference type="Google" id="ProtNLM"/>
    </source>
</evidence>
<name>A0AAV4VQ74_9ARAC</name>
<evidence type="ECO:0000313" key="1">
    <source>
        <dbReference type="EMBL" id="GIY72520.1"/>
    </source>
</evidence>
<dbReference type="EMBL" id="BPLQ01013495">
    <property type="protein sequence ID" value="GIY72520.1"/>
    <property type="molecule type" value="Genomic_DNA"/>
</dbReference>
<comment type="caution">
    <text evidence="1">The sequence shown here is derived from an EMBL/GenBank/DDBJ whole genome shotgun (WGS) entry which is preliminary data.</text>
</comment>
<reference evidence="1 2" key="1">
    <citation type="submission" date="2021-06" db="EMBL/GenBank/DDBJ databases">
        <title>Caerostris darwini draft genome.</title>
        <authorList>
            <person name="Kono N."/>
            <person name="Arakawa K."/>
        </authorList>
    </citation>
    <scope>NUCLEOTIDE SEQUENCE [LARGE SCALE GENOMIC DNA]</scope>
</reference>
<organism evidence="1 2">
    <name type="scientific">Caerostris darwini</name>
    <dbReference type="NCBI Taxonomy" id="1538125"/>
    <lineage>
        <taxon>Eukaryota</taxon>
        <taxon>Metazoa</taxon>
        <taxon>Ecdysozoa</taxon>
        <taxon>Arthropoda</taxon>
        <taxon>Chelicerata</taxon>
        <taxon>Arachnida</taxon>
        <taxon>Araneae</taxon>
        <taxon>Araneomorphae</taxon>
        <taxon>Entelegynae</taxon>
        <taxon>Araneoidea</taxon>
        <taxon>Araneidae</taxon>
        <taxon>Caerostris</taxon>
    </lineage>
</organism>
<proteinExistence type="predicted"/>